<dbReference type="PROSITE" id="PS50006">
    <property type="entry name" value="FHA_DOMAIN"/>
    <property type="match status" value="1"/>
</dbReference>
<evidence type="ECO:0000259" key="1">
    <source>
        <dbReference type="PROSITE" id="PS50006"/>
    </source>
</evidence>
<sequence>MLPHLKHFPVNWIDGMKISKAHFLQQENALSDQIRDVAGMQMNAYSYGLLPQSSSTKQPLDIQLNFDHSGYVKVKVIECRAVTPGGVRIEITHQTQPVEASLQIQEMRAQAYELILVADPFTRVPMGQPDPEETPKRPPHTITNYRLEILPYPQTYHPEFSVFQLSIGRLRVEGELVKLSEHYIPPCMQVSSYPRMLAIYNRLLQQLNNAEIAATEVIQKMLSKPNPTNVDNGILAVAQQTMIFLANGMDTFRLIYHQQPPLLMVEYFVRWARVISLTLNTLLRKDREDLLNYLHAWFELAPREFENLLRGLLTLEYAHNESQEALSKVEYFADKMVQLLQKLGEMQHSGNFAEKPKVFGWLVVHTAGRPKQSYAIPEKNLVLGREEFGQLTCDIPLTGDLSISRRHARLNVLDLGNNLDFSITDLNSANGIYIHDTQTRLKANQTFSLVDGDTFQVGKTNLVLCRFGETNSEAEAIQRVTSMKMYPVVDLIPQLI</sequence>
<dbReference type="AlphaFoldDB" id="A0A512AXD7"/>
<dbReference type="InterPro" id="IPR008984">
    <property type="entry name" value="SMAD_FHA_dom_sf"/>
</dbReference>
<comment type="caution">
    <text evidence="2">The sequence shown here is derived from an EMBL/GenBank/DDBJ whole genome shotgun (WGS) entry which is preliminary data.</text>
</comment>
<organism evidence="2 3">
    <name type="scientific">Adhaeribacter aerolatus</name>
    <dbReference type="NCBI Taxonomy" id="670289"/>
    <lineage>
        <taxon>Bacteria</taxon>
        <taxon>Pseudomonadati</taxon>
        <taxon>Bacteroidota</taxon>
        <taxon>Cytophagia</taxon>
        <taxon>Cytophagales</taxon>
        <taxon>Hymenobacteraceae</taxon>
        <taxon>Adhaeribacter</taxon>
    </lineage>
</organism>
<evidence type="ECO:0000313" key="2">
    <source>
        <dbReference type="EMBL" id="GEO04177.1"/>
    </source>
</evidence>
<keyword evidence="3" id="KW-1185">Reference proteome</keyword>
<dbReference type="OrthoDB" id="1090702at2"/>
<dbReference type="InterPro" id="IPR000253">
    <property type="entry name" value="FHA_dom"/>
</dbReference>
<protein>
    <recommendedName>
        <fullName evidence="1">FHA domain-containing protein</fullName>
    </recommendedName>
</protein>
<name>A0A512AXD7_9BACT</name>
<dbReference type="RefSeq" id="WP_146897447.1">
    <property type="nucleotide sequence ID" value="NZ_BJYS01000012.1"/>
</dbReference>
<evidence type="ECO:0000313" key="3">
    <source>
        <dbReference type="Proteomes" id="UP000321532"/>
    </source>
</evidence>
<accession>A0A512AXD7</accession>
<dbReference type="SUPFAM" id="SSF49879">
    <property type="entry name" value="SMAD/FHA domain"/>
    <property type="match status" value="1"/>
</dbReference>
<dbReference type="Pfam" id="PF00498">
    <property type="entry name" value="FHA"/>
    <property type="match status" value="1"/>
</dbReference>
<proteinExistence type="predicted"/>
<feature type="domain" description="FHA" evidence="1">
    <location>
        <begin position="381"/>
        <end position="439"/>
    </location>
</feature>
<gene>
    <name evidence="2" type="ORF">AAE02nite_18410</name>
</gene>
<reference evidence="2 3" key="1">
    <citation type="submission" date="2019-07" db="EMBL/GenBank/DDBJ databases">
        <title>Whole genome shotgun sequence of Adhaeribacter aerolatus NBRC 106133.</title>
        <authorList>
            <person name="Hosoyama A."/>
            <person name="Uohara A."/>
            <person name="Ohji S."/>
            <person name="Ichikawa N."/>
        </authorList>
    </citation>
    <scope>NUCLEOTIDE SEQUENCE [LARGE SCALE GENOMIC DNA]</scope>
    <source>
        <strain evidence="2 3">NBRC 106133</strain>
    </source>
</reference>
<dbReference type="Gene3D" id="2.60.200.20">
    <property type="match status" value="1"/>
</dbReference>
<dbReference type="Proteomes" id="UP000321532">
    <property type="component" value="Unassembled WGS sequence"/>
</dbReference>
<dbReference type="EMBL" id="BJYS01000012">
    <property type="protein sequence ID" value="GEO04177.1"/>
    <property type="molecule type" value="Genomic_DNA"/>
</dbReference>
<dbReference type="SMART" id="SM00240">
    <property type="entry name" value="FHA"/>
    <property type="match status" value="1"/>
</dbReference>
<dbReference type="CDD" id="cd00060">
    <property type="entry name" value="FHA"/>
    <property type="match status" value="1"/>
</dbReference>